<gene>
    <name evidence="2" type="ORF">LZC94_34780</name>
</gene>
<evidence type="ECO:0000313" key="2">
    <source>
        <dbReference type="EMBL" id="WXB13004.1"/>
    </source>
</evidence>
<protein>
    <submittedName>
        <fullName evidence="2">Uncharacterized protein</fullName>
    </submittedName>
</protein>
<feature type="transmembrane region" description="Helical" evidence="1">
    <location>
        <begin position="68"/>
        <end position="90"/>
    </location>
</feature>
<keyword evidence="1" id="KW-0472">Membrane</keyword>
<dbReference type="RefSeq" id="WP_394822622.1">
    <property type="nucleotide sequence ID" value="NZ_CP089984.1"/>
</dbReference>
<keyword evidence="3" id="KW-1185">Reference proteome</keyword>
<keyword evidence="1" id="KW-1133">Transmembrane helix</keyword>
<sequence>MIAIAPEAALEILESREFYESRRAGLGLAFQGAVNGMLDAIKNGPLGFPRHRFTTHENVRRALFPRPWPYALAYLLVSPANIVVLACEHLKRRPLYWKKRLELAASAKKPREP</sequence>
<dbReference type="EMBL" id="CP089984">
    <property type="protein sequence ID" value="WXB13004.1"/>
    <property type="molecule type" value="Genomic_DNA"/>
</dbReference>
<dbReference type="Proteomes" id="UP001370348">
    <property type="component" value="Chromosome"/>
</dbReference>
<reference evidence="2 3" key="1">
    <citation type="submission" date="2021-12" db="EMBL/GenBank/DDBJ databases">
        <title>Discovery of the Pendulisporaceae a myxobacterial family with distinct sporulation behavior and unique specialized metabolism.</title>
        <authorList>
            <person name="Garcia R."/>
            <person name="Popoff A."/>
            <person name="Bader C.D."/>
            <person name="Loehr J."/>
            <person name="Walesch S."/>
            <person name="Walt C."/>
            <person name="Boldt J."/>
            <person name="Bunk B."/>
            <person name="Haeckl F.J.F.P.J."/>
            <person name="Gunesch A.P."/>
            <person name="Birkelbach J."/>
            <person name="Nuebel U."/>
            <person name="Pietschmann T."/>
            <person name="Bach T."/>
            <person name="Mueller R."/>
        </authorList>
    </citation>
    <scope>NUCLEOTIDE SEQUENCE [LARGE SCALE GENOMIC DNA]</scope>
    <source>
        <strain evidence="2 3">MSr11954</strain>
    </source>
</reference>
<evidence type="ECO:0000256" key="1">
    <source>
        <dbReference type="SAM" id="Phobius"/>
    </source>
</evidence>
<proteinExistence type="predicted"/>
<organism evidence="2 3">
    <name type="scientific">Pendulispora albinea</name>
    <dbReference type="NCBI Taxonomy" id="2741071"/>
    <lineage>
        <taxon>Bacteria</taxon>
        <taxon>Pseudomonadati</taxon>
        <taxon>Myxococcota</taxon>
        <taxon>Myxococcia</taxon>
        <taxon>Myxococcales</taxon>
        <taxon>Sorangiineae</taxon>
        <taxon>Pendulisporaceae</taxon>
        <taxon>Pendulispora</taxon>
    </lineage>
</organism>
<evidence type="ECO:0000313" key="3">
    <source>
        <dbReference type="Proteomes" id="UP001370348"/>
    </source>
</evidence>
<name>A0ABZ2LTS0_9BACT</name>
<keyword evidence="1" id="KW-0812">Transmembrane</keyword>
<accession>A0ABZ2LTS0</accession>